<reference evidence="2" key="1">
    <citation type="journal article" date="2022" name="bioRxiv">
        <title>Sequencing and chromosome-scale assembly of the giantPleurodeles waltlgenome.</title>
        <authorList>
            <person name="Brown T."/>
            <person name="Elewa A."/>
            <person name="Iarovenko S."/>
            <person name="Subramanian E."/>
            <person name="Araus A.J."/>
            <person name="Petzold A."/>
            <person name="Susuki M."/>
            <person name="Suzuki K.-i.T."/>
            <person name="Hayashi T."/>
            <person name="Toyoda A."/>
            <person name="Oliveira C."/>
            <person name="Osipova E."/>
            <person name="Leigh N.D."/>
            <person name="Simon A."/>
            <person name="Yun M.H."/>
        </authorList>
    </citation>
    <scope>NUCLEOTIDE SEQUENCE</scope>
    <source>
        <strain evidence="2">20211129_DDA</strain>
        <tissue evidence="2">Liver</tissue>
    </source>
</reference>
<accession>A0AAV7P4K3</accession>
<keyword evidence="3" id="KW-1185">Reference proteome</keyword>
<evidence type="ECO:0000256" key="1">
    <source>
        <dbReference type="SAM" id="MobiDB-lite"/>
    </source>
</evidence>
<protein>
    <submittedName>
        <fullName evidence="2">Uncharacterized protein</fullName>
    </submittedName>
</protein>
<organism evidence="2 3">
    <name type="scientific">Pleurodeles waltl</name>
    <name type="common">Iberian ribbed newt</name>
    <dbReference type="NCBI Taxonomy" id="8319"/>
    <lineage>
        <taxon>Eukaryota</taxon>
        <taxon>Metazoa</taxon>
        <taxon>Chordata</taxon>
        <taxon>Craniata</taxon>
        <taxon>Vertebrata</taxon>
        <taxon>Euteleostomi</taxon>
        <taxon>Amphibia</taxon>
        <taxon>Batrachia</taxon>
        <taxon>Caudata</taxon>
        <taxon>Salamandroidea</taxon>
        <taxon>Salamandridae</taxon>
        <taxon>Pleurodelinae</taxon>
        <taxon>Pleurodeles</taxon>
    </lineage>
</organism>
<evidence type="ECO:0000313" key="2">
    <source>
        <dbReference type="EMBL" id="KAJ1121774.1"/>
    </source>
</evidence>
<dbReference type="EMBL" id="JANPWB010000011">
    <property type="protein sequence ID" value="KAJ1121774.1"/>
    <property type="molecule type" value="Genomic_DNA"/>
</dbReference>
<feature type="region of interest" description="Disordered" evidence="1">
    <location>
        <begin position="42"/>
        <end position="113"/>
    </location>
</feature>
<name>A0AAV7P4K3_PLEWA</name>
<dbReference type="Proteomes" id="UP001066276">
    <property type="component" value="Chromosome 7"/>
</dbReference>
<feature type="compositionally biased region" description="Low complexity" evidence="1">
    <location>
        <begin position="77"/>
        <end position="86"/>
    </location>
</feature>
<sequence length="113" mass="12115">MRRSGSRSCVAVVKCVSKAHVQKSRSEGVAGRVLLQGACATAVTQESRTGPLRMRSDTRQPRSLRGREQTRRPRPRPVSGSSPRPGAVEGRGSCEGRPARARSLAVPVVEGQL</sequence>
<proteinExistence type="predicted"/>
<evidence type="ECO:0000313" key="3">
    <source>
        <dbReference type="Proteomes" id="UP001066276"/>
    </source>
</evidence>
<dbReference type="AlphaFoldDB" id="A0AAV7P4K3"/>
<feature type="compositionally biased region" description="Basic and acidic residues" evidence="1">
    <location>
        <begin position="54"/>
        <end position="71"/>
    </location>
</feature>
<comment type="caution">
    <text evidence="2">The sequence shown here is derived from an EMBL/GenBank/DDBJ whole genome shotgun (WGS) entry which is preliminary data.</text>
</comment>
<gene>
    <name evidence="2" type="ORF">NDU88_000293</name>
</gene>